<dbReference type="AlphaFoldDB" id="A0A1V6U7A7"/>
<comment type="caution">
    <text evidence="1">The sequence shown here is derived from an EMBL/GenBank/DDBJ whole genome shotgun (WGS) entry which is preliminary data.</text>
</comment>
<gene>
    <name evidence="1" type="ORF">PENCOP_c018G01375</name>
</gene>
<proteinExistence type="predicted"/>
<name>A0A1V6U7A7_9EURO</name>
<dbReference type="EMBL" id="MDDG01000018">
    <property type="protein sequence ID" value="OQE34394.1"/>
    <property type="molecule type" value="Genomic_DNA"/>
</dbReference>
<dbReference type="Proteomes" id="UP000191500">
    <property type="component" value="Unassembled WGS sequence"/>
</dbReference>
<dbReference type="STRING" id="36646.A0A1V6U7A7"/>
<accession>A0A1V6U7A7</accession>
<organism evidence="1 2">
    <name type="scientific">Penicillium coprophilum</name>
    <dbReference type="NCBI Taxonomy" id="36646"/>
    <lineage>
        <taxon>Eukaryota</taxon>
        <taxon>Fungi</taxon>
        <taxon>Dikarya</taxon>
        <taxon>Ascomycota</taxon>
        <taxon>Pezizomycotina</taxon>
        <taxon>Eurotiomycetes</taxon>
        <taxon>Eurotiomycetidae</taxon>
        <taxon>Eurotiales</taxon>
        <taxon>Aspergillaceae</taxon>
        <taxon>Penicillium</taxon>
    </lineage>
</organism>
<keyword evidence="2" id="KW-1185">Reference proteome</keyword>
<evidence type="ECO:0000313" key="1">
    <source>
        <dbReference type="EMBL" id="OQE34394.1"/>
    </source>
</evidence>
<sequence>MTQSPYHVDHISQPEELETWEQNSQYAPTPGYFGCPYGPESPCSPSPSYVGGNDNEIASQSRPDTLTLLRSSEWEEGRVYDEDPPTCVHYHIEWRVKVNNRVVAKDTDEDLVLAPSDHWKLLLENKLQDVLRCKVSRNRRVRADDTAIVVSVNDRSQRDLTKRFDKTDVDWSVIDKQLQRWSNLFCQGKELRLSICFSYVEDHKSLNAGRKGEKRGKSSVTKRMLDERDAQLDAEQETSGQRPVWRSVYNSMRCDSFSCHLGPYCWLDPMGKKHYQLKTHHMRRLVTHVEKGGLLESHKDVPEAIREELYMEEQQRLERDKRKGGSSLLPGVPYPPININVLPSQSPTSGLDVSGANVAVDLKIMGTLEIPGPRDVAVKEYGEWQESNVTNDTLKAAFRQACDAMLEDGLDLEQVYKDQDPEFFISKGIKRGIARRFVEDIKDWVENVKKAIPIYEVL</sequence>
<reference evidence="2" key="1">
    <citation type="journal article" date="2017" name="Nat. Microbiol.">
        <title>Global analysis of biosynthetic gene clusters reveals vast potential of secondary metabolite production in Penicillium species.</title>
        <authorList>
            <person name="Nielsen J.C."/>
            <person name="Grijseels S."/>
            <person name="Prigent S."/>
            <person name="Ji B."/>
            <person name="Dainat J."/>
            <person name="Nielsen K.F."/>
            <person name="Frisvad J.C."/>
            <person name="Workman M."/>
            <person name="Nielsen J."/>
        </authorList>
    </citation>
    <scope>NUCLEOTIDE SEQUENCE [LARGE SCALE GENOMIC DNA]</scope>
    <source>
        <strain evidence="2">IBT 31321</strain>
    </source>
</reference>
<protein>
    <submittedName>
        <fullName evidence="1">Uncharacterized protein</fullName>
    </submittedName>
</protein>
<evidence type="ECO:0000313" key="2">
    <source>
        <dbReference type="Proteomes" id="UP000191500"/>
    </source>
</evidence>